<evidence type="ECO:0000256" key="10">
    <source>
        <dbReference type="ARBA" id="ARBA00023237"/>
    </source>
</evidence>
<feature type="chain" id="PRO_5002949027" evidence="14">
    <location>
        <begin position="24"/>
        <end position="623"/>
    </location>
</feature>
<dbReference type="HOGENOM" id="CLU_008287_18_5_6"/>
<dbReference type="InterPro" id="IPR036942">
    <property type="entry name" value="Beta-barrel_TonB_sf"/>
</dbReference>
<keyword evidence="5 11" id="KW-0812">Transmembrane</keyword>
<evidence type="ECO:0000256" key="12">
    <source>
        <dbReference type="PROSITE-ProRule" id="PRU10144"/>
    </source>
</evidence>
<feature type="short sequence motif" description="TonB C-terminal box" evidence="12">
    <location>
        <begin position="606"/>
        <end position="623"/>
    </location>
</feature>
<dbReference type="Gene3D" id="2.170.130.10">
    <property type="entry name" value="TonB-dependent receptor, plug domain"/>
    <property type="match status" value="1"/>
</dbReference>
<evidence type="ECO:0000256" key="2">
    <source>
        <dbReference type="ARBA" id="ARBA00008143"/>
    </source>
</evidence>
<sequence>MTTRFTLSSLAAAIALLTNPATASDALEEVVVTASRLPTPLREVGASVSVITEQDIQLQAATTLNELLRNQPGISSTNSGGLGKISSVSIRGEEGYRTLIMVDGVEMSDPTGTQSMTHVEHLNMNSDVERVEILRGPQGFVYGADAGGVINIFTRTTQEGFEGRLAADIGSYNTQNLNASLSAGNSRMDGFASVTALHSDGFNAMTYDTSGEEDGYDNLTVHTRGGVNITDKLRAQVVLRRTHAENEYDAYSSSSQTVTPDSDSEFTQSVGRVSLAYSGEQTRQSLAYAQTNVKREFFSNGESSYGSRGKLKKLEYLGSYPLSKHLTAVWGADNKEEIIDAVDADPKQSRTQLGIFAELQANLQDSVYVTAGLRNDDNEDFGTYNSYRVTTAWLPVQNDESTLKLRASAGSGFRAPALSEIAYNNGPWASGAAANLALDPESSEGLDLGLDYYRQLSGEQSINLGITLFSQKVEDEIYFDLIGYSGYLQAEGESTSKGVEFTTDYAINSHLSLVFNTTYNTTEDRAGEPRPRRPQNTSNLGVRVNGMDNALHLLVNLYDARNADDIDGASLDDYNLLSASANYSWNQLLFSLRLDNITDEDYALAGGYNNAGRTVSAGVQFDF</sequence>
<keyword evidence="8 11" id="KW-0472">Membrane</keyword>
<dbReference type="OrthoDB" id="9764669at2"/>
<evidence type="ECO:0000256" key="8">
    <source>
        <dbReference type="ARBA" id="ARBA00023136"/>
    </source>
</evidence>
<keyword evidence="4 11" id="KW-1134">Transmembrane beta strand</keyword>
<dbReference type="CDD" id="cd01347">
    <property type="entry name" value="ligand_gated_channel"/>
    <property type="match status" value="1"/>
</dbReference>
<dbReference type="Pfam" id="PF07715">
    <property type="entry name" value="Plug"/>
    <property type="match status" value="1"/>
</dbReference>
<dbReference type="EMBL" id="CP001614">
    <property type="protein sequence ID" value="ACR12970.1"/>
    <property type="molecule type" value="Genomic_DNA"/>
</dbReference>
<evidence type="ECO:0000256" key="3">
    <source>
        <dbReference type="ARBA" id="ARBA00022448"/>
    </source>
</evidence>
<comment type="similarity">
    <text evidence="2">Belongs to the TonB-dependent receptor family. Hemoglobin/haptoglobin binding protein subfamily.</text>
</comment>
<name>C5BS10_TERTT</name>
<organism evidence="17 18">
    <name type="scientific">Teredinibacter turnerae (strain ATCC 39867 / T7901)</name>
    <dbReference type="NCBI Taxonomy" id="377629"/>
    <lineage>
        <taxon>Bacteria</taxon>
        <taxon>Pseudomonadati</taxon>
        <taxon>Pseudomonadota</taxon>
        <taxon>Gammaproteobacteria</taxon>
        <taxon>Cellvibrionales</taxon>
        <taxon>Cellvibrionaceae</taxon>
        <taxon>Teredinibacter</taxon>
    </lineage>
</organism>
<dbReference type="Pfam" id="PF00593">
    <property type="entry name" value="TonB_dep_Rec_b-barrel"/>
    <property type="match status" value="1"/>
</dbReference>
<keyword evidence="10 11" id="KW-0998">Cell outer membrane</keyword>
<evidence type="ECO:0000259" key="16">
    <source>
        <dbReference type="Pfam" id="PF07715"/>
    </source>
</evidence>
<dbReference type="InterPro" id="IPR010917">
    <property type="entry name" value="TonB_rcpt_CS"/>
</dbReference>
<gene>
    <name evidence="17" type="ordered locus">TERTU_3613</name>
</gene>
<evidence type="ECO:0000256" key="7">
    <source>
        <dbReference type="ARBA" id="ARBA00023077"/>
    </source>
</evidence>
<keyword evidence="7 13" id="KW-0798">TonB box</keyword>
<evidence type="ECO:0000256" key="6">
    <source>
        <dbReference type="ARBA" id="ARBA00022729"/>
    </source>
</evidence>
<feature type="domain" description="TonB-dependent receptor plug" evidence="16">
    <location>
        <begin position="41"/>
        <end position="148"/>
    </location>
</feature>
<dbReference type="STRING" id="377629.TERTU_3613"/>
<dbReference type="SUPFAM" id="SSF56935">
    <property type="entry name" value="Porins"/>
    <property type="match status" value="1"/>
</dbReference>
<dbReference type="AlphaFoldDB" id="C5BS10"/>
<evidence type="ECO:0000256" key="9">
    <source>
        <dbReference type="ARBA" id="ARBA00023170"/>
    </source>
</evidence>
<evidence type="ECO:0000256" key="14">
    <source>
        <dbReference type="SAM" id="SignalP"/>
    </source>
</evidence>
<proteinExistence type="inferred from homology"/>
<evidence type="ECO:0000256" key="1">
    <source>
        <dbReference type="ARBA" id="ARBA00004571"/>
    </source>
</evidence>
<dbReference type="Proteomes" id="UP000009080">
    <property type="component" value="Chromosome"/>
</dbReference>
<evidence type="ECO:0000259" key="15">
    <source>
        <dbReference type="Pfam" id="PF00593"/>
    </source>
</evidence>
<comment type="subcellular location">
    <subcellularLocation>
        <location evidence="1 11">Cell outer membrane</location>
        <topology evidence="1 11">Multi-pass membrane protein</topology>
    </subcellularLocation>
</comment>
<reference evidence="17 18" key="1">
    <citation type="journal article" date="2009" name="PLoS ONE">
        <title>The complete genome of Teredinibacter turnerae T7901: an intracellular endosymbiont of marine wood-boring bivalves (shipworms).</title>
        <authorList>
            <person name="Yang J.C."/>
            <person name="Madupu R."/>
            <person name="Durkin A.S."/>
            <person name="Ekborg N.A."/>
            <person name="Pedamallu C.S."/>
            <person name="Hostetler J.B."/>
            <person name="Radune D."/>
            <person name="Toms B.S."/>
            <person name="Henrissat B."/>
            <person name="Coutinho P.M."/>
            <person name="Schwarz S."/>
            <person name="Field L."/>
            <person name="Trindade-Silva A.E."/>
            <person name="Soares C.A.G."/>
            <person name="Elshahawi S."/>
            <person name="Hanora A."/>
            <person name="Schmidt E.W."/>
            <person name="Haygood M.G."/>
            <person name="Posfai J."/>
            <person name="Benner J."/>
            <person name="Madinger C."/>
            <person name="Nove J."/>
            <person name="Anton B."/>
            <person name="Chaudhary K."/>
            <person name="Foster J."/>
            <person name="Holman A."/>
            <person name="Kumar S."/>
            <person name="Lessard P.A."/>
            <person name="Luyten Y.A."/>
            <person name="Slatko B."/>
            <person name="Wood N."/>
            <person name="Wu B."/>
            <person name="Teplitski M."/>
            <person name="Mougous J.D."/>
            <person name="Ward N."/>
            <person name="Eisen J.A."/>
            <person name="Badger J.H."/>
            <person name="Distel D.L."/>
        </authorList>
    </citation>
    <scope>NUCLEOTIDE SEQUENCE [LARGE SCALE GENOMIC DNA]</scope>
    <source>
        <strain evidence="18">ATCC 39867 / T7901</strain>
    </source>
</reference>
<dbReference type="InterPro" id="IPR000531">
    <property type="entry name" value="Beta-barrel_TonB"/>
</dbReference>
<dbReference type="RefSeq" id="WP_015819083.1">
    <property type="nucleotide sequence ID" value="NC_012997.1"/>
</dbReference>
<dbReference type="GO" id="GO:0044718">
    <property type="term" value="P:siderophore transmembrane transport"/>
    <property type="evidence" value="ECO:0007669"/>
    <property type="project" value="TreeGrafter"/>
</dbReference>
<keyword evidence="3 11" id="KW-0813">Transport</keyword>
<protein>
    <submittedName>
        <fullName evidence="17">TonB-dependent receptor</fullName>
    </submittedName>
</protein>
<dbReference type="PANTHER" id="PTHR30069">
    <property type="entry name" value="TONB-DEPENDENT OUTER MEMBRANE RECEPTOR"/>
    <property type="match status" value="1"/>
</dbReference>
<dbReference type="Gene3D" id="2.40.170.20">
    <property type="entry name" value="TonB-dependent receptor, beta-barrel domain"/>
    <property type="match status" value="1"/>
</dbReference>
<dbReference type="PANTHER" id="PTHR30069:SF29">
    <property type="entry name" value="HEMOGLOBIN AND HEMOGLOBIN-HAPTOGLOBIN-BINDING PROTEIN 1-RELATED"/>
    <property type="match status" value="1"/>
</dbReference>
<evidence type="ECO:0000313" key="17">
    <source>
        <dbReference type="EMBL" id="ACR12970.1"/>
    </source>
</evidence>
<dbReference type="PROSITE" id="PS52016">
    <property type="entry name" value="TONB_DEPENDENT_REC_3"/>
    <property type="match status" value="1"/>
</dbReference>
<feature type="domain" description="TonB-dependent receptor-like beta-barrel" evidence="15">
    <location>
        <begin position="195"/>
        <end position="597"/>
    </location>
</feature>
<dbReference type="PROSITE" id="PS01156">
    <property type="entry name" value="TONB_DEPENDENT_REC_2"/>
    <property type="match status" value="1"/>
</dbReference>
<feature type="signal peptide" evidence="14">
    <location>
        <begin position="1"/>
        <end position="23"/>
    </location>
</feature>
<dbReference type="InterPro" id="IPR012910">
    <property type="entry name" value="Plug_dom"/>
</dbReference>
<keyword evidence="18" id="KW-1185">Reference proteome</keyword>
<accession>C5BS10</accession>
<dbReference type="InterPro" id="IPR039426">
    <property type="entry name" value="TonB-dep_rcpt-like"/>
</dbReference>
<dbReference type="InterPro" id="IPR037066">
    <property type="entry name" value="Plug_dom_sf"/>
</dbReference>
<dbReference type="eggNOG" id="COG4206">
    <property type="taxonomic scope" value="Bacteria"/>
</dbReference>
<evidence type="ECO:0000256" key="4">
    <source>
        <dbReference type="ARBA" id="ARBA00022452"/>
    </source>
</evidence>
<evidence type="ECO:0000256" key="5">
    <source>
        <dbReference type="ARBA" id="ARBA00022692"/>
    </source>
</evidence>
<keyword evidence="9 17" id="KW-0675">Receptor</keyword>
<evidence type="ECO:0000256" key="13">
    <source>
        <dbReference type="RuleBase" id="RU003357"/>
    </source>
</evidence>
<evidence type="ECO:0000313" key="18">
    <source>
        <dbReference type="Proteomes" id="UP000009080"/>
    </source>
</evidence>
<keyword evidence="6 14" id="KW-0732">Signal</keyword>
<dbReference type="KEGG" id="ttu:TERTU_3613"/>
<dbReference type="GO" id="GO:0009279">
    <property type="term" value="C:cell outer membrane"/>
    <property type="evidence" value="ECO:0007669"/>
    <property type="project" value="UniProtKB-SubCell"/>
</dbReference>
<evidence type="ECO:0000256" key="11">
    <source>
        <dbReference type="PROSITE-ProRule" id="PRU01360"/>
    </source>
</evidence>
<dbReference type="GO" id="GO:0015344">
    <property type="term" value="F:siderophore uptake transmembrane transporter activity"/>
    <property type="evidence" value="ECO:0007669"/>
    <property type="project" value="TreeGrafter"/>
</dbReference>